<dbReference type="RefSeq" id="WP_165229215.1">
    <property type="nucleotide sequence ID" value="NZ_CP049257.1"/>
</dbReference>
<dbReference type="InterPro" id="IPR002931">
    <property type="entry name" value="Transglutaminase-like"/>
</dbReference>
<reference evidence="4 5" key="1">
    <citation type="submission" date="2020-02" db="EMBL/GenBank/DDBJ databases">
        <title>Full genome sequence of Nocardioides sp. R-3366.</title>
        <authorList>
            <person name="Im W.-T."/>
        </authorList>
    </citation>
    <scope>NUCLEOTIDE SEQUENCE [LARGE SCALE GENOMIC DNA]</scope>
    <source>
        <strain evidence="4 5">R-3366</strain>
    </source>
</reference>
<evidence type="ECO:0000259" key="3">
    <source>
        <dbReference type="SMART" id="SM00460"/>
    </source>
</evidence>
<feature type="transmembrane region" description="Helical" evidence="2">
    <location>
        <begin position="135"/>
        <end position="153"/>
    </location>
</feature>
<accession>A0A6G6WAD4</accession>
<organism evidence="4 5">
    <name type="scientific">Nocardioides anomalus</name>
    <dbReference type="NCBI Taxonomy" id="2712223"/>
    <lineage>
        <taxon>Bacteria</taxon>
        <taxon>Bacillati</taxon>
        <taxon>Actinomycetota</taxon>
        <taxon>Actinomycetes</taxon>
        <taxon>Propionibacteriales</taxon>
        <taxon>Nocardioidaceae</taxon>
        <taxon>Nocardioides</taxon>
    </lineage>
</organism>
<feature type="transmembrane region" description="Helical" evidence="2">
    <location>
        <begin position="159"/>
        <end position="177"/>
    </location>
</feature>
<dbReference type="PROSITE" id="PS51257">
    <property type="entry name" value="PROKAR_LIPOPROTEIN"/>
    <property type="match status" value="1"/>
</dbReference>
<dbReference type="PANTHER" id="PTHR42736">
    <property type="entry name" value="PROTEIN-GLUTAMINE GAMMA-GLUTAMYLTRANSFERASE"/>
    <property type="match status" value="1"/>
</dbReference>
<dbReference type="SMART" id="SM00460">
    <property type="entry name" value="TGc"/>
    <property type="match status" value="1"/>
</dbReference>
<feature type="transmembrane region" description="Helical" evidence="2">
    <location>
        <begin position="189"/>
        <end position="210"/>
    </location>
</feature>
<feature type="transmembrane region" description="Helical" evidence="2">
    <location>
        <begin position="102"/>
        <end position="123"/>
    </location>
</feature>
<feature type="region of interest" description="Disordered" evidence="1">
    <location>
        <begin position="508"/>
        <end position="560"/>
    </location>
</feature>
<dbReference type="AlphaFoldDB" id="A0A6G6WAD4"/>
<dbReference type="Pfam" id="PF01841">
    <property type="entry name" value="Transglut_core"/>
    <property type="match status" value="1"/>
</dbReference>
<dbReference type="InterPro" id="IPR038765">
    <property type="entry name" value="Papain-like_cys_pep_sf"/>
</dbReference>
<dbReference type="SUPFAM" id="SSF54001">
    <property type="entry name" value="Cysteine proteinases"/>
    <property type="match status" value="1"/>
</dbReference>
<evidence type="ECO:0000256" key="2">
    <source>
        <dbReference type="SAM" id="Phobius"/>
    </source>
</evidence>
<dbReference type="PANTHER" id="PTHR42736:SF1">
    <property type="entry name" value="PROTEIN-GLUTAMINE GAMMA-GLUTAMYLTRANSFERASE"/>
    <property type="match status" value="1"/>
</dbReference>
<dbReference type="KEGG" id="nano:G5V58_04775"/>
<feature type="domain" description="Transglutaminase-like" evidence="3">
    <location>
        <begin position="436"/>
        <end position="506"/>
    </location>
</feature>
<keyword evidence="2" id="KW-1133">Transmembrane helix</keyword>
<feature type="compositionally biased region" description="Pro residues" evidence="1">
    <location>
        <begin position="519"/>
        <end position="533"/>
    </location>
</feature>
<proteinExistence type="predicted"/>
<feature type="transmembrane region" description="Helical" evidence="2">
    <location>
        <begin position="562"/>
        <end position="585"/>
    </location>
</feature>
<evidence type="ECO:0000313" key="4">
    <source>
        <dbReference type="EMBL" id="QIG42169.1"/>
    </source>
</evidence>
<gene>
    <name evidence="4" type="ORF">G5V58_04775</name>
</gene>
<dbReference type="Proteomes" id="UP000502996">
    <property type="component" value="Chromosome"/>
</dbReference>
<protein>
    <submittedName>
        <fullName evidence="4">Transglutaminase domain-containing protein</fullName>
    </submittedName>
</protein>
<evidence type="ECO:0000256" key="1">
    <source>
        <dbReference type="SAM" id="MobiDB-lite"/>
    </source>
</evidence>
<dbReference type="InterPro" id="IPR021878">
    <property type="entry name" value="TgpA_N"/>
</dbReference>
<keyword evidence="5" id="KW-1185">Reference proteome</keyword>
<dbReference type="InterPro" id="IPR052901">
    <property type="entry name" value="Bact_TGase-like"/>
</dbReference>
<feature type="transmembrane region" description="Helical" evidence="2">
    <location>
        <begin position="63"/>
        <end position="82"/>
    </location>
</feature>
<dbReference type="EMBL" id="CP049257">
    <property type="protein sequence ID" value="QIG42169.1"/>
    <property type="molecule type" value="Genomic_DNA"/>
</dbReference>
<name>A0A6G6WAD4_9ACTN</name>
<keyword evidence="2" id="KW-0812">Transmembrane</keyword>
<dbReference type="Pfam" id="PF11992">
    <property type="entry name" value="TgpA_N"/>
    <property type="match status" value="1"/>
</dbReference>
<evidence type="ECO:0000313" key="5">
    <source>
        <dbReference type="Proteomes" id="UP000502996"/>
    </source>
</evidence>
<feature type="compositionally biased region" description="Polar residues" evidence="1">
    <location>
        <begin position="508"/>
        <end position="517"/>
    </location>
</feature>
<sequence length="695" mass="72091">MTGSWKTSVAATTWAACLVATGSLAIAGVWDSWVATVVLLLGAVLPLVLLRVVVWLGVPRWPAAAVLTALLVLTAYLMTAGTDGTLVESLGDAVPRLLTEPLPYAARADLLTAPLVLVALVSLLAGLRLDARTRVGPVAGAVVLYVAGALLSAGATDPHGLLAVLLVALAVAGWVLLDHRPDDARRRIATGLPVVAGLAVVVAGVALVPVGNAFEPRDHVDAPVLSVELPSPLPRLGAWAANPDAELFRVQGDPVPLRLVTLRDYDGTQWQASTRYSPLGSPGEKSLPDGRLRQRSDLRVQLDALGGPWLPTPGDPVAVSARDAAVDLESGTVYDGRAGTGTRYDVTGVADAPDPDDLLSATVPTGGDAAAYLRQPELPLSISTYGARITRGAGSPYETALAIESAVSHNRKLTARAASGSAFWRIEQFLFGEPGTPGARTGTSEQFATAFALLARDAGLPTRLVVGFGPGDPDRDGTLVVHGRDALAWPEVYFDGLGWVPFNPTPTDSAIGSSRPTVAQPPVPDSDGPPAPQEQPTEAGASPQDDDAAAPRPAAGDSGGGVGAATLALGAGATVLVLLLLVLALRRLRSVRHLRRGAPGAWAEVLDTLALAGVPVDRTLPATDLADAADARFGTSAARTVADSAERTVFGPGGAEPSAGDRLRTALADVRRAARSSVPAWRRWWWWVDPRVLLR</sequence>
<dbReference type="Gene3D" id="3.10.620.30">
    <property type="match status" value="1"/>
</dbReference>
<feature type="transmembrane region" description="Helical" evidence="2">
    <location>
        <begin position="35"/>
        <end position="56"/>
    </location>
</feature>
<keyword evidence="2" id="KW-0472">Membrane</keyword>